<accession>A0A0G4FZT9</accession>
<keyword evidence="8" id="KW-0496">Mitochondrion</keyword>
<feature type="repeat" description="Solcar" evidence="10">
    <location>
        <begin position="104"/>
        <end position="195"/>
    </location>
</feature>
<evidence type="ECO:0000256" key="5">
    <source>
        <dbReference type="ARBA" id="ARBA00022737"/>
    </source>
</evidence>
<keyword evidence="7" id="KW-1133">Transmembrane helix</keyword>
<keyword evidence="5" id="KW-0677">Repeat</keyword>
<proteinExistence type="inferred from homology"/>
<keyword evidence="9 10" id="KW-0472">Membrane</keyword>
<comment type="subcellular location">
    <subcellularLocation>
        <location evidence="1">Mitochondrion inner membrane</location>
        <topology evidence="1">Multi-pass membrane protein</topology>
    </subcellularLocation>
</comment>
<gene>
    <name evidence="12" type="ORF">Cvel_19419</name>
</gene>
<evidence type="ECO:0000313" key="12">
    <source>
        <dbReference type="EMBL" id="CEM20581.1"/>
    </source>
</evidence>
<evidence type="ECO:0000256" key="4">
    <source>
        <dbReference type="ARBA" id="ARBA00022692"/>
    </source>
</evidence>
<dbReference type="SUPFAM" id="SSF103506">
    <property type="entry name" value="Mitochondrial carrier"/>
    <property type="match status" value="1"/>
</dbReference>
<evidence type="ECO:0000256" key="6">
    <source>
        <dbReference type="ARBA" id="ARBA00022792"/>
    </source>
</evidence>
<dbReference type="EMBL" id="CDMZ01000742">
    <property type="protein sequence ID" value="CEM20581.1"/>
    <property type="molecule type" value="Genomic_DNA"/>
</dbReference>
<evidence type="ECO:0008006" key="13">
    <source>
        <dbReference type="Google" id="ProtNLM"/>
    </source>
</evidence>
<dbReference type="PROSITE" id="PS50920">
    <property type="entry name" value="SOLCAR"/>
    <property type="match status" value="3"/>
</dbReference>
<dbReference type="InterPro" id="IPR018108">
    <property type="entry name" value="MCP_transmembrane"/>
</dbReference>
<evidence type="ECO:0000256" key="7">
    <source>
        <dbReference type="ARBA" id="ARBA00022989"/>
    </source>
</evidence>
<feature type="repeat" description="Solcar" evidence="10">
    <location>
        <begin position="11"/>
        <end position="95"/>
    </location>
</feature>
<feature type="repeat" description="Solcar" evidence="10">
    <location>
        <begin position="202"/>
        <end position="292"/>
    </location>
</feature>
<evidence type="ECO:0000256" key="9">
    <source>
        <dbReference type="ARBA" id="ARBA00023136"/>
    </source>
</evidence>
<comment type="similarity">
    <text evidence="2 11">Belongs to the mitochondrial carrier (TC 2.A.29) family.</text>
</comment>
<organism evidence="12">
    <name type="scientific">Chromera velia CCMP2878</name>
    <dbReference type="NCBI Taxonomy" id="1169474"/>
    <lineage>
        <taxon>Eukaryota</taxon>
        <taxon>Sar</taxon>
        <taxon>Alveolata</taxon>
        <taxon>Colpodellida</taxon>
        <taxon>Chromeraceae</taxon>
        <taxon>Chromera</taxon>
    </lineage>
</organism>
<evidence type="ECO:0000256" key="11">
    <source>
        <dbReference type="RuleBase" id="RU000488"/>
    </source>
</evidence>
<keyword evidence="4 10" id="KW-0812">Transmembrane</keyword>
<reference evidence="12" key="1">
    <citation type="submission" date="2014-11" db="EMBL/GenBank/DDBJ databases">
        <authorList>
            <person name="Otto D Thomas"/>
            <person name="Naeem Raeece"/>
        </authorList>
    </citation>
    <scope>NUCLEOTIDE SEQUENCE</scope>
</reference>
<evidence type="ECO:0000256" key="1">
    <source>
        <dbReference type="ARBA" id="ARBA00004448"/>
    </source>
</evidence>
<dbReference type="GO" id="GO:0005743">
    <property type="term" value="C:mitochondrial inner membrane"/>
    <property type="evidence" value="ECO:0007669"/>
    <property type="project" value="UniProtKB-SubCell"/>
</dbReference>
<dbReference type="InterPro" id="IPR050391">
    <property type="entry name" value="Mito_Metabolite_Transporter"/>
</dbReference>
<evidence type="ECO:0000256" key="10">
    <source>
        <dbReference type="PROSITE-ProRule" id="PRU00282"/>
    </source>
</evidence>
<dbReference type="PROSITE" id="PS51257">
    <property type="entry name" value="PROKAR_LIPOPROTEIN"/>
    <property type="match status" value="1"/>
</dbReference>
<dbReference type="PhylomeDB" id="A0A0G4FZT9"/>
<evidence type="ECO:0000256" key="3">
    <source>
        <dbReference type="ARBA" id="ARBA00022448"/>
    </source>
</evidence>
<dbReference type="InterPro" id="IPR023395">
    <property type="entry name" value="MCP_dom_sf"/>
</dbReference>
<name>A0A0G4FZT9_9ALVE</name>
<dbReference type="PANTHER" id="PTHR45618">
    <property type="entry name" value="MITOCHONDRIAL DICARBOXYLATE CARRIER-RELATED"/>
    <property type="match status" value="1"/>
</dbReference>
<dbReference type="Gene3D" id="1.50.40.10">
    <property type="entry name" value="Mitochondrial carrier domain"/>
    <property type="match status" value="1"/>
</dbReference>
<dbReference type="VEuPathDB" id="CryptoDB:Cvel_19419"/>
<sequence>MTDSKAFKTAQPFIVGGLSGCIATCCVQPIDMVKVRIQLATEGGATGSKNPIVVAGKLIKEEGFMKLYRGLDAGIIRQLTYTTARLGIFRVTSNALKKEGETTIPLWKKAFAGLFAGALGSVIGNPADLSLIRMQADGTLPPEQRRNYTGVFNAMSRITQEEGVLGLWKGCAPTVYRAMALNLGMLASYDQAKEMLTKSVGPGMVTNLTASAISGFFAVTFSLPFDFVKTRIQKQQPDAAGNVPYRSTLHCFTKVMAQEGPLAFYAGYPTYYVRIAPHAMITLLAVDALNNMIKKSQTK</sequence>
<keyword evidence="3 11" id="KW-0813">Transport</keyword>
<dbReference type="AlphaFoldDB" id="A0A0G4FZT9"/>
<protein>
    <recommendedName>
        <fullName evidence="13">Mitochondrial 2-oxoglutarate/malate carrier protein</fullName>
    </recommendedName>
</protein>
<keyword evidence="6" id="KW-0999">Mitochondrion inner membrane</keyword>
<evidence type="ECO:0000256" key="8">
    <source>
        <dbReference type="ARBA" id="ARBA00023128"/>
    </source>
</evidence>
<dbReference type="FunFam" id="1.50.40.10:FF:000009">
    <property type="entry name" value="Mitochondrial 2-oxoglutarate/malate carrier protein"/>
    <property type="match status" value="1"/>
</dbReference>
<evidence type="ECO:0000256" key="2">
    <source>
        <dbReference type="ARBA" id="ARBA00006375"/>
    </source>
</evidence>
<dbReference type="Pfam" id="PF00153">
    <property type="entry name" value="Mito_carr"/>
    <property type="match status" value="3"/>
</dbReference>